<evidence type="ECO:0008006" key="3">
    <source>
        <dbReference type="Google" id="ProtNLM"/>
    </source>
</evidence>
<protein>
    <recommendedName>
        <fullName evidence="3">GAF domain-containing protein</fullName>
    </recommendedName>
</protein>
<dbReference type="RefSeq" id="WP_306975639.1">
    <property type="nucleotide sequence ID" value="NZ_JAUSZV010000005.1"/>
</dbReference>
<proteinExistence type="predicted"/>
<dbReference type="EMBL" id="JAUSZV010000005">
    <property type="protein sequence ID" value="MDQ0907223.1"/>
    <property type="molecule type" value="Genomic_DNA"/>
</dbReference>
<dbReference type="Proteomes" id="UP001234216">
    <property type="component" value="Unassembled WGS sequence"/>
</dbReference>
<organism evidence="1 2">
    <name type="scientific">Streptomyces canus</name>
    <dbReference type="NCBI Taxonomy" id="58343"/>
    <lineage>
        <taxon>Bacteria</taxon>
        <taxon>Bacillati</taxon>
        <taxon>Actinomycetota</taxon>
        <taxon>Actinomycetes</taxon>
        <taxon>Kitasatosporales</taxon>
        <taxon>Streptomycetaceae</taxon>
        <taxon>Streptomyces</taxon>
        <taxon>Streptomyces aurantiacus group</taxon>
    </lineage>
</organism>
<sequence>MTATADKGRPLPLWYTLPEGFRPVELSADPEERLEAHYTALAELCPDATTGQLVASALGFEAALGRLVEDGLVHFSSFVLRTDDDLLLTGICQISVTDRPAGDPHLYPHSALRAHPDQPDTHKGVVELPSGLAAVVVADQAVTVPGALFGVEGESTSAVRTATFHLAFPRIPQAVVVSLSTEVFEAEEEFLELATLVAAGISFTAPKPDPVPKSAPVAASPFG</sequence>
<name>A0AAW8FEI8_9ACTN</name>
<reference evidence="1" key="1">
    <citation type="submission" date="2023-07" db="EMBL/GenBank/DDBJ databases">
        <title>Comparative genomics of wheat-associated soil bacteria to identify genetic determinants of phenazine resistance.</title>
        <authorList>
            <person name="Mouncey N."/>
        </authorList>
    </citation>
    <scope>NUCLEOTIDE SEQUENCE</scope>
    <source>
        <strain evidence="1">V4I22</strain>
    </source>
</reference>
<comment type="caution">
    <text evidence="1">The sequence shown here is derived from an EMBL/GenBank/DDBJ whole genome shotgun (WGS) entry which is preliminary data.</text>
</comment>
<gene>
    <name evidence="1" type="ORF">QFZ22_003208</name>
</gene>
<evidence type="ECO:0000313" key="1">
    <source>
        <dbReference type="EMBL" id="MDQ0907223.1"/>
    </source>
</evidence>
<evidence type="ECO:0000313" key="2">
    <source>
        <dbReference type="Proteomes" id="UP001234216"/>
    </source>
</evidence>
<accession>A0AAW8FEI8</accession>
<dbReference type="AlphaFoldDB" id="A0AAW8FEI8"/>